<evidence type="ECO:0000313" key="4">
    <source>
        <dbReference type="Proteomes" id="UP000199469"/>
    </source>
</evidence>
<evidence type="ECO:0000259" key="2">
    <source>
        <dbReference type="Pfam" id="PF13648"/>
    </source>
</evidence>
<dbReference type="OrthoDB" id="1272282at2"/>
<dbReference type="AlphaFoldDB" id="A0A1I0QQI0"/>
<feature type="domain" description="Lipocalin-like" evidence="2">
    <location>
        <begin position="32"/>
        <end position="129"/>
    </location>
</feature>
<dbReference type="EMBL" id="FOIU01000001">
    <property type="protein sequence ID" value="SEW29497.1"/>
    <property type="molecule type" value="Genomic_DNA"/>
</dbReference>
<protein>
    <submittedName>
        <fullName evidence="3">Lipocalin-like domain-containing protein</fullName>
    </submittedName>
</protein>
<dbReference type="RefSeq" id="WP_089792112.1">
    <property type="nucleotide sequence ID" value="NZ_FOIU01000001.1"/>
</dbReference>
<dbReference type="Pfam" id="PF13648">
    <property type="entry name" value="Lipocalin_4"/>
    <property type="match status" value="1"/>
</dbReference>
<sequence length="154" mass="17458">MKKQLLLLFAFSALALTSCEDDDIQGYEMDMMKGDWKTSKIEVISGKDDKTVISTDTPIGCSAKNITYFSTDYSTSYTYFTGVGADCQLNGKSEGTYTYDTETKDLTINYVNDSSRPYKVVVLTSSEMRVKQMFDNIDQNGDLIIDYTYITYKR</sequence>
<evidence type="ECO:0000256" key="1">
    <source>
        <dbReference type="SAM" id="SignalP"/>
    </source>
</evidence>
<accession>A0A1I0QQI0</accession>
<proteinExistence type="predicted"/>
<organism evidence="3 4">
    <name type="scientific">Chryseobacterium wanjuense</name>
    <dbReference type="NCBI Taxonomy" id="356305"/>
    <lineage>
        <taxon>Bacteria</taxon>
        <taxon>Pseudomonadati</taxon>
        <taxon>Bacteroidota</taxon>
        <taxon>Flavobacteriia</taxon>
        <taxon>Flavobacteriales</taxon>
        <taxon>Weeksellaceae</taxon>
        <taxon>Chryseobacterium group</taxon>
        <taxon>Chryseobacterium</taxon>
    </lineage>
</organism>
<reference evidence="4" key="1">
    <citation type="submission" date="2016-10" db="EMBL/GenBank/DDBJ databases">
        <authorList>
            <person name="Varghese N."/>
            <person name="Submissions S."/>
        </authorList>
    </citation>
    <scope>NUCLEOTIDE SEQUENCE [LARGE SCALE GENOMIC DNA]</scope>
    <source>
        <strain evidence="4">DSM 17724</strain>
    </source>
</reference>
<gene>
    <name evidence="3" type="ORF">SAMN05421841_2068</name>
</gene>
<dbReference type="STRING" id="356305.SAMN05421841_2068"/>
<evidence type="ECO:0000313" key="3">
    <source>
        <dbReference type="EMBL" id="SEW29497.1"/>
    </source>
</evidence>
<dbReference type="InterPro" id="IPR024311">
    <property type="entry name" value="Lipocalin-like"/>
</dbReference>
<name>A0A1I0QQI0_9FLAO</name>
<feature type="signal peptide" evidence="1">
    <location>
        <begin position="1"/>
        <end position="15"/>
    </location>
</feature>
<feature type="chain" id="PRO_5012836871" evidence="1">
    <location>
        <begin position="16"/>
        <end position="154"/>
    </location>
</feature>
<dbReference type="Proteomes" id="UP000199469">
    <property type="component" value="Unassembled WGS sequence"/>
</dbReference>
<dbReference type="PROSITE" id="PS51257">
    <property type="entry name" value="PROKAR_LIPOPROTEIN"/>
    <property type="match status" value="1"/>
</dbReference>
<keyword evidence="4" id="KW-1185">Reference proteome</keyword>
<keyword evidence="1" id="KW-0732">Signal</keyword>